<evidence type="ECO:0000313" key="1">
    <source>
        <dbReference type="EMBL" id="TWU07576.1"/>
    </source>
</evidence>
<dbReference type="InterPro" id="IPR045665">
    <property type="entry name" value="DUF6386"/>
</dbReference>
<gene>
    <name evidence="1" type="ORF">Pla52n_01490</name>
</gene>
<organism evidence="1 2">
    <name type="scientific">Stieleria varia</name>
    <dbReference type="NCBI Taxonomy" id="2528005"/>
    <lineage>
        <taxon>Bacteria</taxon>
        <taxon>Pseudomonadati</taxon>
        <taxon>Planctomycetota</taxon>
        <taxon>Planctomycetia</taxon>
        <taxon>Pirellulales</taxon>
        <taxon>Pirellulaceae</taxon>
        <taxon>Stieleria</taxon>
    </lineage>
</organism>
<dbReference type="EMBL" id="SJPN01000001">
    <property type="protein sequence ID" value="TWU07576.1"/>
    <property type="molecule type" value="Genomic_DNA"/>
</dbReference>
<comment type="caution">
    <text evidence="1">The sequence shown here is derived from an EMBL/GenBank/DDBJ whole genome shotgun (WGS) entry which is preliminary data.</text>
</comment>
<name>A0A5C6B8K1_9BACT</name>
<dbReference type="AlphaFoldDB" id="A0A5C6B8K1"/>
<dbReference type="Proteomes" id="UP000320176">
    <property type="component" value="Unassembled WGS sequence"/>
</dbReference>
<reference evidence="1 2" key="1">
    <citation type="submission" date="2019-02" db="EMBL/GenBank/DDBJ databases">
        <title>Deep-cultivation of Planctomycetes and their phenomic and genomic characterization uncovers novel biology.</title>
        <authorList>
            <person name="Wiegand S."/>
            <person name="Jogler M."/>
            <person name="Boedeker C."/>
            <person name="Pinto D."/>
            <person name="Vollmers J."/>
            <person name="Rivas-Marin E."/>
            <person name="Kohn T."/>
            <person name="Peeters S.H."/>
            <person name="Heuer A."/>
            <person name="Rast P."/>
            <person name="Oberbeckmann S."/>
            <person name="Bunk B."/>
            <person name="Jeske O."/>
            <person name="Meyerdierks A."/>
            <person name="Storesund J.E."/>
            <person name="Kallscheuer N."/>
            <person name="Luecker S."/>
            <person name="Lage O.M."/>
            <person name="Pohl T."/>
            <person name="Merkel B.J."/>
            <person name="Hornburger P."/>
            <person name="Mueller R.-W."/>
            <person name="Bruemmer F."/>
            <person name="Labrenz M."/>
            <person name="Spormann A.M."/>
            <person name="Op Den Camp H."/>
            <person name="Overmann J."/>
            <person name="Amann R."/>
            <person name="Jetten M.S.M."/>
            <person name="Mascher T."/>
            <person name="Medema M.H."/>
            <person name="Devos D.P."/>
            <person name="Kaster A.-K."/>
            <person name="Ovreas L."/>
            <person name="Rohde M."/>
            <person name="Galperin M.Y."/>
            <person name="Jogler C."/>
        </authorList>
    </citation>
    <scope>NUCLEOTIDE SEQUENCE [LARGE SCALE GENOMIC DNA]</scope>
    <source>
        <strain evidence="1 2">Pla52n</strain>
    </source>
</reference>
<dbReference type="OrthoDB" id="2604824at2"/>
<sequence length="165" mass="18153">MTAPRTIPTESSFRTDTATLAVFDPKRLEHRLHDSADWWSIPGDEVTEINAGNVLFVSTGTDGDYLLNVYCEPPPDNVLPLALSALIRCDSGSLFFHAGEYVPAGDMMPDTTYGGLQLEFKPGTYRVTVLHLVPYCLEVFVALANEDAANDFCDSPALPWPKDDK</sequence>
<dbReference type="Pfam" id="PF19923">
    <property type="entry name" value="DUF6386"/>
    <property type="match status" value="1"/>
</dbReference>
<proteinExistence type="predicted"/>
<evidence type="ECO:0000313" key="2">
    <source>
        <dbReference type="Proteomes" id="UP000320176"/>
    </source>
</evidence>
<protein>
    <submittedName>
        <fullName evidence="1">Uncharacterized protein</fullName>
    </submittedName>
</protein>
<dbReference type="RefSeq" id="WP_146517782.1">
    <property type="nucleotide sequence ID" value="NZ_CP151726.1"/>
</dbReference>
<keyword evidence="2" id="KW-1185">Reference proteome</keyword>
<accession>A0A5C6B8K1</accession>